<dbReference type="Pfam" id="PF01337">
    <property type="entry name" value="Barstar"/>
    <property type="match status" value="1"/>
</dbReference>
<dbReference type="EMBL" id="CP050692">
    <property type="protein sequence ID" value="QIT47118.1"/>
    <property type="molecule type" value="Genomic_DNA"/>
</dbReference>
<sequence>MPGGSVTERNATWWDRLEEEVCVVAPTDTLSVAHALPPTGLIYSARMRGRQMRDSDGVFTQFYEALRLPSHFGWNWNALRDCLTDLHWIDAPHILITIDDADAVLSESTEEREFLFRALNDAVKFWAKKPELPAQEKTIFQAVLLSNPTSAPVRA</sequence>
<dbReference type="InterPro" id="IPR000468">
    <property type="entry name" value="Barstar"/>
</dbReference>
<dbReference type="Proteomes" id="UP000502504">
    <property type="component" value="Chromosome"/>
</dbReference>
<gene>
    <name evidence="3" type="ORF">HCX60_29330</name>
</gene>
<dbReference type="AlphaFoldDB" id="A0AAE6YC36"/>
<accession>A0AAE6YC36</accession>
<evidence type="ECO:0000313" key="4">
    <source>
        <dbReference type="Proteomes" id="UP000502504"/>
    </source>
</evidence>
<evidence type="ECO:0000259" key="2">
    <source>
        <dbReference type="Pfam" id="PF01337"/>
    </source>
</evidence>
<protein>
    <recommendedName>
        <fullName evidence="2">Barstar (barnase inhibitor) domain-containing protein</fullName>
    </recommendedName>
</protein>
<organism evidence="3 4">
    <name type="scientific">Streptomyces antibioticus</name>
    <dbReference type="NCBI Taxonomy" id="1890"/>
    <lineage>
        <taxon>Bacteria</taxon>
        <taxon>Bacillati</taxon>
        <taxon>Actinomycetota</taxon>
        <taxon>Actinomycetes</taxon>
        <taxon>Kitasatosporales</taxon>
        <taxon>Streptomycetaceae</taxon>
        <taxon>Streptomyces</taxon>
    </lineage>
</organism>
<proteinExistence type="inferred from homology"/>
<evidence type="ECO:0000313" key="3">
    <source>
        <dbReference type="EMBL" id="QIT47118.1"/>
    </source>
</evidence>
<comment type="similarity">
    <text evidence="1">Belongs to the barstar family.</text>
</comment>
<dbReference type="SUPFAM" id="SSF52038">
    <property type="entry name" value="Barstar-related"/>
    <property type="match status" value="1"/>
</dbReference>
<reference evidence="3 4" key="1">
    <citation type="submission" date="2020-03" db="EMBL/GenBank/DDBJ databases">
        <title>Is there a link between lipid content and antibiotic production in Streptomyces?</title>
        <authorList>
            <person name="David M."/>
            <person name="Lejeune C."/>
            <person name="Abreu S."/>
            <person name="Thibessard A."/>
            <person name="Leblond P."/>
            <person name="Chaminade P."/>
            <person name="Virolle M.-J."/>
        </authorList>
    </citation>
    <scope>NUCLEOTIDE SEQUENCE [LARGE SCALE GENOMIC DNA]</scope>
    <source>
        <strain evidence="3 4">DSM 41481</strain>
    </source>
</reference>
<dbReference type="Gene3D" id="3.30.370.10">
    <property type="entry name" value="Barstar-like"/>
    <property type="match status" value="1"/>
</dbReference>
<name>A0AAE6YC36_STRAT</name>
<feature type="domain" description="Barstar (barnase inhibitor)" evidence="2">
    <location>
        <begin position="45"/>
        <end position="130"/>
    </location>
</feature>
<evidence type="ECO:0000256" key="1">
    <source>
        <dbReference type="ARBA" id="ARBA00006845"/>
    </source>
</evidence>
<dbReference type="InterPro" id="IPR035905">
    <property type="entry name" value="Barstar-like_sf"/>
</dbReference>